<gene>
    <name evidence="2" type="ORF">SKAU_G00096240</name>
</gene>
<keyword evidence="3" id="KW-1185">Reference proteome</keyword>
<name>A0A9Q1FXP7_SYNKA</name>
<sequence>MFPTTRSQFLWEESPVCRHLGRMSERHRQGPIELAEGAVWEANDLQNLITTLPEIQDGAAIWIRKLEEEMTGKTMTLGDVKALLTKQSRCRCTFKGQCRGPRHKIGDKGTKGGLGTRRGIKGKGIRTGDKDREVICRISSGDREVMCRISWGHLKVI</sequence>
<dbReference type="OrthoDB" id="8956736at2759"/>
<evidence type="ECO:0000313" key="2">
    <source>
        <dbReference type="EMBL" id="KAJ8369596.1"/>
    </source>
</evidence>
<accession>A0A9Q1FXP7</accession>
<dbReference type="AlphaFoldDB" id="A0A9Q1FXP7"/>
<dbReference type="EMBL" id="JAINUF010000003">
    <property type="protein sequence ID" value="KAJ8369596.1"/>
    <property type="molecule type" value="Genomic_DNA"/>
</dbReference>
<organism evidence="2 3">
    <name type="scientific">Synaphobranchus kaupii</name>
    <name type="common">Kaup's arrowtooth eel</name>
    <dbReference type="NCBI Taxonomy" id="118154"/>
    <lineage>
        <taxon>Eukaryota</taxon>
        <taxon>Metazoa</taxon>
        <taxon>Chordata</taxon>
        <taxon>Craniata</taxon>
        <taxon>Vertebrata</taxon>
        <taxon>Euteleostomi</taxon>
        <taxon>Actinopterygii</taxon>
        <taxon>Neopterygii</taxon>
        <taxon>Teleostei</taxon>
        <taxon>Anguilliformes</taxon>
        <taxon>Synaphobranchidae</taxon>
        <taxon>Synaphobranchus</taxon>
    </lineage>
</organism>
<proteinExistence type="predicted"/>
<comment type="caution">
    <text evidence="2">The sequence shown here is derived from an EMBL/GenBank/DDBJ whole genome shotgun (WGS) entry which is preliminary data.</text>
</comment>
<reference evidence="2" key="1">
    <citation type="journal article" date="2023" name="Science">
        <title>Genome structures resolve the early diversification of teleost fishes.</title>
        <authorList>
            <person name="Parey E."/>
            <person name="Louis A."/>
            <person name="Montfort J."/>
            <person name="Bouchez O."/>
            <person name="Roques C."/>
            <person name="Iampietro C."/>
            <person name="Lluch J."/>
            <person name="Castinel A."/>
            <person name="Donnadieu C."/>
            <person name="Desvignes T."/>
            <person name="Floi Bucao C."/>
            <person name="Jouanno E."/>
            <person name="Wen M."/>
            <person name="Mejri S."/>
            <person name="Dirks R."/>
            <person name="Jansen H."/>
            <person name="Henkel C."/>
            <person name="Chen W.J."/>
            <person name="Zahm M."/>
            <person name="Cabau C."/>
            <person name="Klopp C."/>
            <person name="Thompson A.W."/>
            <person name="Robinson-Rechavi M."/>
            <person name="Braasch I."/>
            <person name="Lecointre G."/>
            <person name="Bobe J."/>
            <person name="Postlethwait J.H."/>
            <person name="Berthelot C."/>
            <person name="Roest Crollius H."/>
            <person name="Guiguen Y."/>
        </authorList>
    </citation>
    <scope>NUCLEOTIDE SEQUENCE</scope>
    <source>
        <strain evidence="2">WJC10195</strain>
    </source>
</reference>
<evidence type="ECO:0000256" key="1">
    <source>
        <dbReference type="SAM" id="MobiDB-lite"/>
    </source>
</evidence>
<dbReference type="Proteomes" id="UP001152622">
    <property type="component" value="Chromosome 3"/>
</dbReference>
<feature type="region of interest" description="Disordered" evidence="1">
    <location>
        <begin position="103"/>
        <end position="126"/>
    </location>
</feature>
<evidence type="ECO:0000313" key="3">
    <source>
        <dbReference type="Proteomes" id="UP001152622"/>
    </source>
</evidence>
<protein>
    <submittedName>
        <fullName evidence="2">Uncharacterized protein</fullName>
    </submittedName>
</protein>